<evidence type="ECO:0000256" key="4">
    <source>
        <dbReference type="ARBA" id="ARBA00022475"/>
    </source>
</evidence>
<comment type="subunit">
    <text evidence="10">The complex is composed of two ATP-binding proteins (NikD and NikE), two transmembrane proteins (NikB and NikC) and a solute-binding protein (NikA).</text>
</comment>
<dbReference type="Gene3D" id="3.40.50.300">
    <property type="entry name" value="P-loop containing nucleotide triphosphate hydrolases"/>
    <property type="match status" value="1"/>
</dbReference>
<keyword evidence="6" id="KW-0067">ATP-binding</keyword>
<dbReference type="GO" id="GO:0005524">
    <property type="term" value="F:ATP binding"/>
    <property type="evidence" value="ECO:0007669"/>
    <property type="project" value="UniProtKB-KW"/>
</dbReference>
<dbReference type="GO" id="GO:0005886">
    <property type="term" value="C:plasma membrane"/>
    <property type="evidence" value="ECO:0007669"/>
    <property type="project" value="UniProtKB-SubCell"/>
</dbReference>
<evidence type="ECO:0000313" key="15">
    <source>
        <dbReference type="EMBL" id="MBB5055802.1"/>
    </source>
</evidence>
<comment type="catalytic activity">
    <reaction evidence="13">
        <text>Ni(2+)(out) + ATP + H2O = Ni(2+)(in) + ADP + phosphate + H(+)</text>
        <dbReference type="Rhea" id="RHEA:15557"/>
        <dbReference type="ChEBI" id="CHEBI:15377"/>
        <dbReference type="ChEBI" id="CHEBI:15378"/>
        <dbReference type="ChEBI" id="CHEBI:30616"/>
        <dbReference type="ChEBI" id="CHEBI:43474"/>
        <dbReference type="ChEBI" id="CHEBI:49786"/>
        <dbReference type="ChEBI" id="CHEBI:456216"/>
        <dbReference type="EC" id="7.2.2.11"/>
    </reaction>
    <physiologicalReaction direction="left-to-right" evidence="13">
        <dbReference type="Rhea" id="RHEA:15558"/>
    </physiologicalReaction>
</comment>
<keyword evidence="9" id="KW-0472">Membrane</keyword>
<dbReference type="GO" id="GO:0015413">
    <property type="term" value="F:ABC-type nickel transporter activity"/>
    <property type="evidence" value="ECO:0007669"/>
    <property type="project" value="UniProtKB-EC"/>
</dbReference>
<accession>A0A7W8E1U4</accession>
<evidence type="ECO:0000259" key="14">
    <source>
        <dbReference type="PROSITE" id="PS50893"/>
    </source>
</evidence>
<dbReference type="InterPro" id="IPR027417">
    <property type="entry name" value="P-loop_NTPase"/>
</dbReference>
<dbReference type="EC" id="7.2.2.11" evidence="11"/>
<protein>
    <recommendedName>
        <fullName evidence="12">Nickel import system ATP-binding protein NikD</fullName>
        <ecNumber evidence="11">7.2.2.11</ecNumber>
    </recommendedName>
</protein>
<evidence type="ECO:0000256" key="10">
    <source>
        <dbReference type="ARBA" id="ARBA00038669"/>
    </source>
</evidence>
<evidence type="ECO:0000313" key="16">
    <source>
        <dbReference type="Proteomes" id="UP000540989"/>
    </source>
</evidence>
<dbReference type="InterPro" id="IPR017871">
    <property type="entry name" value="ABC_transporter-like_CS"/>
</dbReference>
<dbReference type="SMART" id="SM00382">
    <property type="entry name" value="AAA"/>
    <property type="match status" value="1"/>
</dbReference>
<dbReference type="RefSeq" id="WP_184213548.1">
    <property type="nucleotide sequence ID" value="NZ_JACHIP010000001.1"/>
</dbReference>
<keyword evidence="8" id="KW-0406">Ion transport</keyword>
<dbReference type="InterPro" id="IPR003593">
    <property type="entry name" value="AAA+_ATPase"/>
</dbReference>
<evidence type="ECO:0000256" key="7">
    <source>
        <dbReference type="ARBA" id="ARBA00022967"/>
    </source>
</evidence>
<dbReference type="Proteomes" id="UP000540989">
    <property type="component" value="Unassembled WGS sequence"/>
</dbReference>
<evidence type="ECO:0000256" key="12">
    <source>
        <dbReference type="ARBA" id="ARBA00044143"/>
    </source>
</evidence>
<evidence type="ECO:0000256" key="6">
    <source>
        <dbReference type="ARBA" id="ARBA00022840"/>
    </source>
</evidence>
<keyword evidence="16" id="KW-1185">Reference proteome</keyword>
<dbReference type="PROSITE" id="PS00211">
    <property type="entry name" value="ABC_TRANSPORTER_1"/>
    <property type="match status" value="1"/>
</dbReference>
<evidence type="ECO:0000256" key="2">
    <source>
        <dbReference type="ARBA" id="ARBA00005417"/>
    </source>
</evidence>
<evidence type="ECO:0000256" key="1">
    <source>
        <dbReference type="ARBA" id="ARBA00004417"/>
    </source>
</evidence>
<proteinExistence type="inferred from homology"/>
<evidence type="ECO:0000256" key="13">
    <source>
        <dbReference type="ARBA" id="ARBA00048610"/>
    </source>
</evidence>
<dbReference type="CDD" id="cd03257">
    <property type="entry name" value="ABC_NikE_OppD_transporters"/>
    <property type="match status" value="1"/>
</dbReference>
<dbReference type="GO" id="GO:0016887">
    <property type="term" value="F:ATP hydrolysis activity"/>
    <property type="evidence" value="ECO:0007669"/>
    <property type="project" value="InterPro"/>
</dbReference>
<evidence type="ECO:0000256" key="9">
    <source>
        <dbReference type="ARBA" id="ARBA00023136"/>
    </source>
</evidence>
<keyword evidence="7" id="KW-1278">Translocase</keyword>
<comment type="similarity">
    <text evidence="2">Belongs to the ABC transporter superfamily.</text>
</comment>
<evidence type="ECO:0000256" key="3">
    <source>
        <dbReference type="ARBA" id="ARBA00022448"/>
    </source>
</evidence>
<evidence type="ECO:0000256" key="8">
    <source>
        <dbReference type="ARBA" id="ARBA00023065"/>
    </source>
</evidence>
<comment type="subcellular location">
    <subcellularLocation>
        <location evidence="1">Cell inner membrane</location>
        <topology evidence="1">Peripheral membrane protein</topology>
    </subcellularLocation>
</comment>
<feature type="domain" description="ABC transporter" evidence="14">
    <location>
        <begin position="6"/>
        <end position="252"/>
    </location>
</feature>
<dbReference type="InterPro" id="IPR003439">
    <property type="entry name" value="ABC_transporter-like_ATP-bd"/>
</dbReference>
<dbReference type="InterPro" id="IPR050388">
    <property type="entry name" value="ABC_Ni/Peptide_Import"/>
</dbReference>
<keyword evidence="5" id="KW-0547">Nucleotide-binding</keyword>
<dbReference type="PROSITE" id="PS50893">
    <property type="entry name" value="ABC_TRANSPORTER_2"/>
    <property type="match status" value="1"/>
</dbReference>
<evidence type="ECO:0000256" key="11">
    <source>
        <dbReference type="ARBA" id="ARBA00039098"/>
    </source>
</evidence>
<keyword evidence="4" id="KW-1003">Cell membrane</keyword>
<name>A0A7W8E1U4_9BACT</name>
<gene>
    <name evidence="15" type="ORF">HDF16_000471</name>
</gene>
<dbReference type="Pfam" id="PF00005">
    <property type="entry name" value="ABC_tran"/>
    <property type="match status" value="1"/>
</dbReference>
<dbReference type="PANTHER" id="PTHR43297">
    <property type="entry name" value="OLIGOPEPTIDE TRANSPORT ATP-BINDING PROTEIN APPD"/>
    <property type="match status" value="1"/>
</dbReference>
<keyword evidence="3" id="KW-0813">Transport</keyword>
<comment type="caution">
    <text evidence="15">The sequence shown here is derived from an EMBL/GenBank/DDBJ whole genome shotgun (WGS) entry which is preliminary data.</text>
</comment>
<dbReference type="SUPFAM" id="SSF52540">
    <property type="entry name" value="P-loop containing nucleoside triphosphate hydrolases"/>
    <property type="match status" value="1"/>
</dbReference>
<dbReference type="PANTHER" id="PTHR43297:SF13">
    <property type="entry name" value="NICKEL ABC TRANSPORTER, ATP-BINDING PROTEIN"/>
    <property type="match status" value="1"/>
</dbReference>
<evidence type="ECO:0000256" key="5">
    <source>
        <dbReference type="ARBA" id="ARBA00022741"/>
    </source>
</evidence>
<organism evidence="15 16">
    <name type="scientific">Granulicella aggregans</name>
    <dbReference type="NCBI Taxonomy" id="474949"/>
    <lineage>
        <taxon>Bacteria</taxon>
        <taxon>Pseudomonadati</taxon>
        <taxon>Acidobacteriota</taxon>
        <taxon>Terriglobia</taxon>
        <taxon>Terriglobales</taxon>
        <taxon>Acidobacteriaceae</taxon>
        <taxon>Granulicella</taxon>
    </lineage>
</organism>
<dbReference type="AlphaFoldDB" id="A0A7W8E1U4"/>
<dbReference type="EMBL" id="JACHIP010000001">
    <property type="protein sequence ID" value="MBB5055802.1"/>
    <property type="molecule type" value="Genomic_DNA"/>
</dbReference>
<sequence>MKRHLLLKVDLQARYGDRAVLKDVRFELEPGEALALVGTSGAGKSTIVLSLLGLLPWRGGTVKGEVLLDGLNLLTLKEREWRKRRGYRIALIPQSPMSALNPPLSLLTHFAHAWKAHNKGGQSVFKERLNTVLTEVQLPIDPEFLARRPSQISVGQAQRVLIALALLHRPAIIIADEPTSALDPVTQNQIVELLRHLTRLHGTALLYISHDLVSVVQLCDRMAVLDAGEIVETLAVKDLGLARHPMTRALLGALPVPVDVLLECQRQSGVKEFSKSA</sequence>
<reference evidence="15 16" key="1">
    <citation type="submission" date="2020-08" db="EMBL/GenBank/DDBJ databases">
        <title>Genomic Encyclopedia of Type Strains, Phase IV (KMG-V): Genome sequencing to study the core and pangenomes of soil and plant-associated prokaryotes.</title>
        <authorList>
            <person name="Whitman W."/>
        </authorList>
    </citation>
    <scope>NUCLEOTIDE SEQUENCE [LARGE SCALE GENOMIC DNA]</scope>
    <source>
        <strain evidence="15 16">M8UP14</strain>
    </source>
</reference>